<dbReference type="InterPro" id="IPR019887">
    <property type="entry name" value="Tscrpt_reg_AsnC/Lrp_C"/>
</dbReference>
<dbReference type="Gene3D" id="1.10.10.10">
    <property type="entry name" value="Winged helix-like DNA-binding domain superfamily/Winged helix DNA-binding domain"/>
    <property type="match status" value="1"/>
</dbReference>
<sequence length="146" mass="16361">MDRIDRAIIDELAADARLTNTELADRVGLTPAPCLRRVRRLEQDGVITGYHARVDPVSAGRGFEVIVNVDLATKDRATVSRFEALVAAYPEVVEFRRMFGLPDYFLRVATADLESFERFVTHTLEDTPGIGRVDSHLTMKTIKSRA</sequence>
<proteinExistence type="predicted"/>
<dbReference type="EMBL" id="SOCP01000002">
    <property type="protein sequence ID" value="TDV56609.1"/>
    <property type="molecule type" value="Genomic_DNA"/>
</dbReference>
<dbReference type="Gene3D" id="3.30.70.920">
    <property type="match status" value="1"/>
</dbReference>
<dbReference type="InterPro" id="IPR036390">
    <property type="entry name" value="WH_DNA-bd_sf"/>
</dbReference>
<dbReference type="Pfam" id="PF13412">
    <property type="entry name" value="HTH_24"/>
    <property type="match status" value="1"/>
</dbReference>
<name>A0A4R7W3T4_9PSEU</name>
<evidence type="ECO:0000313" key="6">
    <source>
        <dbReference type="Proteomes" id="UP000294927"/>
    </source>
</evidence>
<dbReference type="Proteomes" id="UP000294927">
    <property type="component" value="Unassembled WGS sequence"/>
</dbReference>
<dbReference type="PANTHER" id="PTHR30154:SF34">
    <property type="entry name" value="TRANSCRIPTIONAL REGULATOR AZLB"/>
    <property type="match status" value="1"/>
</dbReference>
<dbReference type="CDD" id="cd00090">
    <property type="entry name" value="HTH_ARSR"/>
    <property type="match status" value="1"/>
</dbReference>
<keyword evidence="1" id="KW-0805">Transcription regulation</keyword>
<keyword evidence="3" id="KW-0804">Transcription</keyword>
<dbReference type="InterPro" id="IPR019888">
    <property type="entry name" value="Tscrpt_reg_AsnC-like"/>
</dbReference>
<keyword evidence="2 5" id="KW-0238">DNA-binding</keyword>
<evidence type="ECO:0000313" key="5">
    <source>
        <dbReference type="EMBL" id="TDV56609.1"/>
    </source>
</evidence>
<evidence type="ECO:0000256" key="1">
    <source>
        <dbReference type="ARBA" id="ARBA00023015"/>
    </source>
</evidence>
<dbReference type="PANTHER" id="PTHR30154">
    <property type="entry name" value="LEUCINE-RESPONSIVE REGULATORY PROTEIN"/>
    <property type="match status" value="1"/>
</dbReference>
<evidence type="ECO:0000256" key="2">
    <source>
        <dbReference type="ARBA" id="ARBA00023125"/>
    </source>
</evidence>
<comment type="caution">
    <text evidence="5">The sequence shown here is derived from an EMBL/GenBank/DDBJ whole genome shotgun (WGS) entry which is preliminary data.</text>
</comment>
<reference evidence="5 6" key="1">
    <citation type="submission" date="2019-03" db="EMBL/GenBank/DDBJ databases">
        <title>Genomic Encyclopedia of Archaeal and Bacterial Type Strains, Phase II (KMG-II): from individual species to whole genera.</title>
        <authorList>
            <person name="Goeker M."/>
        </authorList>
    </citation>
    <scope>NUCLEOTIDE SEQUENCE [LARGE SCALE GENOMIC DNA]</scope>
    <source>
        <strain evidence="5 6">DSM 45499</strain>
    </source>
</reference>
<dbReference type="Pfam" id="PF01037">
    <property type="entry name" value="AsnC_trans_reg"/>
    <property type="match status" value="1"/>
</dbReference>
<dbReference type="GO" id="GO:0043200">
    <property type="term" value="P:response to amino acid"/>
    <property type="evidence" value="ECO:0007669"/>
    <property type="project" value="TreeGrafter"/>
</dbReference>
<dbReference type="PROSITE" id="PS50956">
    <property type="entry name" value="HTH_ASNC_2"/>
    <property type="match status" value="1"/>
</dbReference>
<dbReference type="InterPro" id="IPR036388">
    <property type="entry name" value="WH-like_DNA-bd_sf"/>
</dbReference>
<protein>
    <submittedName>
        <fullName evidence="5">DNA-binding Lrp family transcriptional regulator</fullName>
    </submittedName>
</protein>
<dbReference type="GO" id="GO:0043565">
    <property type="term" value="F:sequence-specific DNA binding"/>
    <property type="evidence" value="ECO:0007669"/>
    <property type="project" value="InterPro"/>
</dbReference>
<evidence type="ECO:0000256" key="3">
    <source>
        <dbReference type="ARBA" id="ARBA00023163"/>
    </source>
</evidence>
<accession>A0A4R7W3T4</accession>
<dbReference type="InterPro" id="IPR000485">
    <property type="entry name" value="AsnC-type_HTH_dom"/>
</dbReference>
<dbReference type="PROSITE" id="PS00519">
    <property type="entry name" value="HTH_ASNC_1"/>
    <property type="match status" value="1"/>
</dbReference>
<dbReference type="AlphaFoldDB" id="A0A4R7W3T4"/>
<keyword evidence="6" id="KW-1185">Reference proteome</keyword>
<dbReference type="PRINTS" id="PR00033">
    <property type="entry name" value="HTHASNC"/>
</dbReference>
<dbReference type="GO" id="GO:0005829">
    <property type="term" value="C:cytosol"/>
    <property type="evidence" value="ECO:0007669"/>
    <property type="project" value="TreeGrafter"/>
</dbReference>
<organism evidence="5 6">
    <name type="scientific">Actinophytocola oryzae</name>
    <dbReference type="NCBI Taxonomy" id="502181"/>
    <lineage>
        <taxon>Bacteria</taxon>
        <taxon>Bacillati</taxon>
        <taxon>Actinomycetota</taxon>
        <taxon>Actinomycetes</taxon>
        <taxon>Pseudonocardiales</taxon>
        <taxon>Pseudonocardiaceae</taxon>
    </lineage>
</organism>
<gene>
    <name evidence="5" type="ORF">CLV71_102676</name>
</gene>
<dbReference type="SMART" id="SM00344">
    <property type="entry name" value="HTH_ASNC"/>
    <property type="match status" value="1"/>
</dbReference>
<dbReference type="OrthoDB" id="166264at2"/>
<dbReference type="InterPro" id="IPR011991">
    <property type="entry name" value="ArsR-like_HTH"/>
</dbReference>
<dbReference type="RefSeq" id="WP_133901828.1">
    <property type="nucleotide sequence ID" value="NZ_SOCP01000002.1"/>
</dbReference>
<dbReference type="InterPro" id="IPR019885">
    <property type="entry name" value="Tscrpt_reg_HTH_AsnC-type_CS"/>
</dbReference>
<feature type="domain" description="HTH asnC-type" evidence="4">
    <location>
        <begin position="1"/>
        <end position="62"/>
    </location>
</feature>
<dbReference type="SUPFAM" id="SSF54909">
    <property type="entry name" value="Dimeric alpha+beta barrel"/>
    <property type="match status" value="1"/>
</dbReference>
<dbReference type="SUPFAM" id="SSF46785">
    <property type="entry name" value="Winged helix' DNA-binding domain"/>
    <property type="match status" value="1"/>
</dbReference>
<evidence type="ECO:0000259" key="4">
    <source>
        <dbReference type="PROSITE" id="PS50956"/>
    </source>
</evidence>
<dbReference type="InterPro" id="IPR011008">
    <property type="entry name" value="Dimeric_a/b-barrel"/>
</dbReference>